<comment type="caution">
    <text evidence="2">The sequence shown here is derived from an EMBL/GenBank/DDBJ whole genome shotgun (WGS) entry which is preliminary data.</text>
</comment>
<dbReference type="EMBL" id="JBHRZS010000007">
    <property type="protein sequence ID" value="MFC3880951.1"/>
    <property type="molecule type" value="Genomic_DNA"/>
</dbReference>
<organism evidence="2 3">
    <name type="scientific">Algoriphagus namhaensis</name>
    <dbReference type="NCBI Taxonomy" id="915353"/>
    <lineage>
        <taxon>Bacteria</taxon>
        <taxon>Pseudomonadati</taxon>
        <taxon>Bacteroidota</taxon>
        <taxon>Cytophagia</taxon>
        <taxon>Cytophagales</taxon>
        <taxon>Cyclobacteriaceae</taxon>
        <taxon>Algoriphagus</taxon>
    </lineage>
</organism>
<dbReference type="Pfam" id="PF10364">
    <property type="entry name" value="NKWYS"/>
    <property type="match status" value="1"/>
</dbReference>
<gene>
    <name evidence="2" type="ORF">ACFOSV_12215</name>
</gene>
<accession>A0ABV8AVJ7</accession>
<name>A0ABV8AVJ7_9BACT</name>
<dbReference type="InterPro" id="IPR005331">
    <property type="entry name" value="Sulfotransferase"/>
</dbReference>
<dbReference type="Gene3D" id="3.40.50.300">
    <property type="entry name" value="P-loop containing nucleotide triphosphate hydrolases"/>
    <property type="match status" value="1"/>
</dbReference>
<protein>
    <submittedName>
        <fullName evidence="2">Capsular polysaccharide synthesis family protein</fullName>
    </submittedName>
</protein>
<dbReference type="InterPro" id="IPR018831">
    <property type="entry name" value="Uncharacterised_NKWYS"/>
</dbReference>
<dbReference type="InterPro" id="IPR027417">
    <property type="entry name" value="P-loop_NTPase"/>
</dbReference>
<sequence>MIRIRLRRFASQYFGWLVRFFYICFIDFQLKISDKPIILILTPGKVGSSSLYFNLKKNLKNPIYHVHRISKLGIGQSKEEHLKSDRKSLPLHLIISEILHEKIIRNRTNLIVITVIREPISRFVSSYFQNIEFYKNRVESSNLKINIDASLEILKENCTANICYELENWFATEIKQFFDIDVFGLELNSPCVILKELPFIFLRLEDLQQAWPLVANELSLSKDNANLKDFNVGDNKYYSSAYSQIREQFKLEEDIFEEIIETKFYKKFYSDRIKLVRKKWVKTS</sequence>
<keyword evidence="3" id="KW-1185">Reference proteome</keyword>
<keyword evidence="1" id="KW-0472">Membrane</keyword>
<evidence type="ECO:0000256" key="1">
    <source>
        <dbReference type="SAM" id="Phobius"/>
    </source>
</evidence>
<keyword evidence="1" id="KW-1133">Transmembrane helix</keyword>
<evidence type="ECO:0000313" key="2">
    <source>
        <dbReference type="EMBL" id="MFC3880951.1"/>
    </source>
</evidence>
<proteinExistence type="predicted"/>
<dbReference type="Pfam" id="PF03567">
    <property type="entry name" value="Sulfotransfer_2"/>
    <property type="match status" value="1"/>
</dbReference>
<dbReference type="Proteomes" id="UP001595805">
    <property type="component" value="Unassembled WGS sequence"/>
</dbReference>
<evidence type="ECO:0000313" key="3">
    <source>
        <dbReference type="Proteomes" id="UP001595805"/>
    </source>
</evidence>
<dbReference type="RefSeq" id="WP_377906296.1">
    <property type="nucleotide sequence ID" value="NZ_JBHRZS010000007.1"/>
</dbReference>
<feature type="transmembrane region" description="Helical" evidence="1">
    <location>
        <begin position="12"/>
        <end position="30"/>
    </location>
</feature>
<dbReference type="SUPFAM" id="SSF52540">
    <property type="entry name" value="P-loop containing nucleoside triphosphate hydrolases"/>
    <property type="match status" value="1"/>
</dbReference>
<reference evidence="3" key="1">
    <citation type="journal article" date="2019" name="Int. J. Syst. Evol. Microbiol.">
        <title>The Global Catalogue of Microorganisms (GCM) 10K type strain sequencing project: providing services to taxonomists for standard genome sequencing and annotation.</title>
        <authorList>
            <consortium name="The Broad Institute Genomics Platform"/>
            <consortium name="The Broad Institute Genome Sequencing Center for Infectious Disease"/>
            <person name="Wu L."/>
            <person name="Ma J."/>
        </authorList>
    </citation>
    <scope>NUCLEOTIDE SEQUENCE [LARGE SCALE GENOMIC DNA]</scope>
    <source>
        <strain evidence="3">CCUG 60523</strain>
    </source>
</reference>
<keyword evidence="1" id="KW-0812">Transmembrane</keyword>